<accession>A0A5D9C3D4</accession>
<protein>
    <submittedName>
        <fullName evidence="3">Recombinase family protein</fullName>
    </submittedName>
</protein>
<dbReference type="Gene3D" id="3.40.50.1390">
    <property type="entry name" value="Resolvase, N-terminal catalytic domain"/>
    <property type="match status" value="1"/>
</dbReference>
<dbReference type="GO" id="GO:0003677">
    <property type="term" value="F:DNA binding"/>
    <property type="evidence" value="ECO:0007669"/>
    <property type="project" value="InterPro"/>
</dbReference>
<dbReference type="InterPro" id="IPR038109">
    <property type="entry name" value="DNA_bind_recomb_sf"/>
</dbReference>
<dbReference type="Gene3D" id="3.90.1750.20">
    <property type="entry name" value="Putative Large Serine Recombinase, Chain B, Domain 2"/>
    <property type="match status" value="1"/>
</dbReference>
<name>A0A5D9C3D4_9SPHN</name>
<evidence type="ECO:0000259" key="1">
    <source>
        <dbReference type="PROSITE" id="PS51736"/>
    </source>
</evidence>
<dbReference type="PROSITE" id="PS51737">
    <property type="entry name" value="RECOMBINASE_DNA_BIND"/>
    <property type="match status" value="1"/>
</dbReference>
<organism evidence="3 4">
    <name type="scientific">Sphingomonas montanisoli</name>
    <dbReference type="NCBI Taxonomy" id="2606412"/>
    <lineage>
        <taxon>Bacteria</taxon>
        <taxon>Pseudomonadati</taxon>
        <taxon>Pseudomonadota</taxon>
        <taxon>Alphaproteobacteria</taxon>
        <taxon>Sphingomonadales</taxon>
        <taxon>Sphingomonadaceae</taxon>
        <taxon>Sphingomonas</taxon>
    </lineage>
</organism>
<dbReference type="Proteomes" id="UP000322077">
    <property type="component" value="Unassembled WGS sequence"/>
</dbReference>
<dbReference type="GO" id="GO:0000150">
    <property type="term" value="F:DNA strand exchange activity"/>
    <property type="evidence" value="ECO:0007669"/>
    <property type="project" value="InterPro"/>
</dbReference>
<dbReference type="Pfam" id="PF00239">
    <property type="entry name" value="Resolvase"/>
    <property type="match status" value="1"/>
</dbReference>
<dbReference type="InterPro" id="IPR011109">
    <property type="entry name" value="DNA_bind_recombinase_dom"/>
</dbReference>
<dbReference type="SMART" id="SM00857">
    <property type="entry name" value="Resolvase"/>
    <property type="match status" value="1"/>
</dbReference>
<evidence type="ECO:0000313" key="4">
    <source>
        <dbReference type="Proteomes" id="UP000322077"/>
    </source>
</evidence>
<dbReference type="InterPro" id="IPR050639">
    <property type="entry name" value="SSR_resolvase"/>
</dbReference>
<dbReference type="SUPFAM" id="SSF53041">
    <property type="entry name" value="Resolvase-like"/>
    <property type="match status" value="1"/>
</dbReference>
<dbReference type="EMBL" id="VTOU01000003">
    <property type="protein sequence ID" value="TZG25973.1"/>
    <property type="molecule type" value="Genomic_DNA"/>
</dbReference>
<dbReference type="PANTHER" id="PTHR30461">
    <property type="entry name" value="DNA-INVERTASE FROM LAMBDOID PROPHAGE"/>
    <property type="match status" value="1"/>
</dbReference>
<dbReference type="PROSITE" id="PS51736">
    <property type="entry name" value="RECOMBINASES_3"/>
    <property type="match status" value="1"/>
</dbReference>
<feature type="domain" description="Recombinase" evidence="2">
    <location>
        <begin position="168"/>
        <end position="282"/>
    </location>
</feature>
<evidence type="ECO:0000313" key="3">
    <source>
        <dbReference type="EMBL" id="TZG25973.1"/>
    </source>
</evidence>
<dbReference type="PANTHER" id="PTHR30461:SF23">
    <property type="entry name" value="DNA RECOMBINASE-RELATED"/>
    <property type="match status" value="1"/>
</dbReference>
<dbReference type="AlphaFoldDB" id="A0A5D9C3D4"/>
<proteinExistence type="predicted"/>
<dbReference type="RefSeq" id="WP_149522780.1">
    <property type="nucleotide sequence ID" value="NZ_VTOU01000003.1"/>
</dbReference>
<evidence type="ECO:0000259" key="2">
    <source>
        <dbReference type="PROSITE" id="PS51737"/>
    </source>
</evidence>
<dbReference type="Pfam" id="PF07508">
    <property type="entry name" value="Recombinase"/>
    <property type="match status" value="1"/>
</dbReference>
<keyword evidence="4" id="KW-1185">Reference proteome</keyword>
<sequence length="557" mass="61444">MADGKVIRCAIYTRKSTDEGLDQEFNSLDAQREACAAYILSQRHEGWKLVDAAYDDGAFSGGNMERPGLKRLLADIQAGRVDVIVVYKVDRLTRSLADFAKIVDVLDARGASFVSVTQAFNTTTSMGRLTLNVLLSFAQFEREVTGERIRDKIAASKRKGMWMGGPVPLGYDVRERKLVVNETEAELVRHIMRSYLKLQSVKELADALGKEGYLTKVQQRASGPHRGGVAFRRGTLFHLLRNRIYRGEIVHKGIAYPGEHEPIVPLDLWEAVKSKLDARATSGGSDRRSSSSLFVGIIHDGLGRSMTPAQASKSVRRYRYYVTRPHLVTDGDPAWRAPAHDVERIVIACIAEYLGSPHNIQGLLNTSGARVLAIALRDAAATVTRLTSGPSTERNELLRSMINDVRLGENAIYVRCRRATLSGLVGGATEDEGLIEIETSATRVRRGHEVRLIIPGQEVPSVPSPARDVKLISLLSEARAARDLILSMPDHSLNSIGRQTGRCRTRLRQLFTISYLAPDIVQAILDGKQPAKLSSGTLLEVKLPIAWVDQRRLLGVS</sequence>
<dbReference type="InterPro" id="IPR036162">
    <property type="entry name" value="Resolvase-like_N_sf"/>
</dbReference>
<dbReference type="InterPro" id="IPR006119">
    <property type="entry name" value="Resolv_N"/>
</dbReference>
<reference evidence="3 4" key="1">
    <citation type="submission" date="2019-08" db="EMBL/GenBank/DDBJ databases">
        <authorList>
            <person name="Wang G."/>
            <person name="Xu Z."/>
        </authorList>
    </citation>
    <scope>NUCLEOTIDE SEQUENCE [LARGE SCALE GENOMIC DNA]</scope>
    <source>
        <strain evidence="3 4">ZX</strain>
    </source>
</reference>
<comment type="caution">
    <text evidence="3">The sequence shown here is derived from an EMBL/GenBank/DDBJ whole genome shotgun (WGS) entry which is preliminary data.</text>
</comment>
<gene>
    <name evidence="3" type="ORF">FYJ91_13455</name>
</gene>
<feature type="domain" description="Resolvase/invertase-type recombinase catalytic" evidence="1">
    <location>
        <begin position="8"/>
        <end position="160"/>
    </location>
</feature>
<dbReference type="CDD" id="cd03768">
    <property type="entry name" value="SR_ResInv"/>
    <property type="match status" value="1"/>
</dbReference>